<evidence type="ECO:0000313" key="1">
    <source>
        <dbReference type="EMBL" id="KAH1113975.1"/>
    </source>
</evidence>
<keyword evidence="2" id="KW-1185">Reference proteome</keyword>
<organism evidence="1 2">
    <name type="scientific">Gossypium stocksii</name>
    <dbReference type="NCBI Taxonomy" id="47602"/>
    <lineage>
        <taxon>Eukaryota</taxon>
        <taxon>Viridiplantae</taxon>
        <taxon>Streptophyta</taxon>
        <taxon>Embryophyta</taxon>
        <taxon>Tracheophyta</taxon>
        <taxon>Spermatophyta</taxon>
        <taxon>Magnoliopsida</taxon>
        <taxon>eudicotyledons</taxon>
        <taxon>Gunneridae</taxon>
        <taxon>Pentapetalae</taxon>
        <taxon>rosids</taxon>
        <taxon>malvids</taxon>
        <taxon>Malvales</taxon>
        <taxon>Malvaceae</taxon>
        <taxon>Malvoideae</taxon>
        <taxon>Gossypium</taxon>
    </lineage>
</organism>
<reference evidence="1 2" key="1">
    <citation type="journal article" date="2021" name="Plant Biotechnol. J.">
        <title>Multi-omics assisted identification of the key and species-specific regulatory components of drought-tolerant mechanisms in Gossypium stocksii.</title>
        <authorList>
            <person name="Yu D."/>
            <person name="Ke L."/>
            <person name="Zhang D."/>
            <person name="Wu Y."/>
            <person name="Sun Y."/>
            <person name="Mei J."/>
            <person name="Sun J."/>
            <person name="Sun Y."/>
        </authorList>
    </citation>
    <scope>NUCLEOTIDE SEQUENCE [LARGE SCALE GENOMIC DNA]</scope>
    <source>
        <strain evidence="2">cv. E1</strain>
        <tissue evidence="1">Leaf</tissue>
    </source>
</reference>
<comment type="caution">
    <text evidence="1">The sequence shown here is derived from an EMBL/GenBank/DDBJ whole genome shotgun (WGS) entry which is preliminary data.</text>
</comment>
<dbReference type="AlphaFoldDB" id="A0A9D3W898"/>
<gene>
    <name evidence="1" type="ORF">J1N35_007353</name>
</gene>
<dbReference type="EMBL" id="JAIQCV010000003">
    <property type="protein sequence ID" value="KAH1113975.1"/>
    <property type="molecule type" value="Genomic_DNA"/>
</dbReference>
<proteinExistence type="predicted"/>
<sequence length="118" mass="12726">MDEARSPNLGFASATVVVRDAMGRWLGDCAHTLSKISNNSCGKSNRDLVIGINELGSRKWQVVLQKVAREANATTHILAGAMQKNLYGSTRSKKIPTDIIKQVRIDGVSTCSAIVLSL</sequence>
<accession>A0A9D3W898</accession>
<protein>
    <submittedName>
        <fullName evidence="1">Uncharacterized protein</fullName>
    </submittedName>
</protein>
<name>A0A9D3W898_9ROSI</name>
<dbReference type="Proteomes" id="UP000828251">
    <property type="component" value="Unassembled WGS sequence"/>
</dbReference>
<evidence type="ECO:0000313" key="2">
    <source>
        <dbReference type="Proteomes" id="UP000828251"/>
    </source>
</evidence>